<dbReference type="Proteomes" id="UP001374803">
    <property type="component" value="Chromosome"/>
</dbReference>
<accession>A0ABZ2KSI7</accession>
<reference evidence="1" key="1">
    <citation type="submission" date="2021-12" db="EMBL/GenBank/DDBJ databases">
        <title>Discovery of the Pendulisporaceae a myxobacterial family with distinct sporulation behavior and unique specialized metabolism.</title>
        <authorList>
            <person name="Garcia R."/>
            <person name="Popoff A."/>
            <person name="Bader C.D."/>
            <person name="Loehr J."/>
            <person name="Walesch S."/>
            <person name="Walt C."/>
            <person name="Boldt J."/>
            <person name="Bunk B."/>
            <person name="Haeckl F.J.F.P.J."/>
            <person name="Gunesch A.P."/>
            <person name="Birkelbach J."/>
            <person name="Nuebel U."/>
            <person name="Pietschmann T."/>
            <person name="Bach T."/>
            <person name="Mueller R."/>
        </authorList>
    </citation>
    <scope>NUCLEOTIDE SEQUENCE</scope>
    <source>
        <strain evidence="1">MSr11367</strain>
    </source>
</reference>
<evidence type="ECO:0000313" key="1">
    <source>
        <dbReference type="EMBL" id="WXB01487.1"/>
    </source>
</evidence>
<dbReference type="EMBL" id="CP089983">
    <property type="protein sequence ID" value="WXB01487.1"/>
    <property type="molecule type" value="Genomic_DNA"/>
</dbReference>
<evidence type="ECO:0000313" key="2">
    <source>
        <dbReference type="Proteomes" id="UP001374803"/>
    </source>
</evidence>
<proteinExistence type="predicted"/>
<gene>
    <name evidence="1" type="ORF">LVJ94_31780</name>
</gene>
<name>A0ABZ2KSI7_9BACT</name>
<sequence>MATNLGWFSVRSDEDLVPVLKRLRQRAAKDDMPEGFRIAAPKAPAKPTGLEAFKALFTKTSPEPVFTSTMLLGWQFHAAPLWAQAVSQELGCVAISFFVFEDTWNYAIFDSGNEVAAMEVYALPEPVLHGDVERAASLFGVDTSLFRRYEDALHAALVEADQGEDEPTPFPGDEYAPHDEWAHVDFARRLGNIPYPEEGVEFRWDEDAPPVDNAAWLGLPPRLPSPTEPPIATTV</sequence>
<dbReference type="RefSeq" id="WP_394831102.1">
    <property type="nucleotide sequence ID" value="NZ_CP089929.1"/>
</dbReference>
<organism evidence="1 2">
    <name type="scientific">Pendulispora rubella</name>
    <dbReference type="NCBI Taxonomy" id="2741070"/>
    <lineage>
        <taxon>Bacteria</taxon>
        <taxon>Pseudomonadati</taxon>
        <taxon>Myxococcota</taxon>
        <taxon>Myxococcia</taxon>
        <taxon>Myxococcales</taxon>
        <taxon>Sorangiineae</taxon>
        <taxon>Pendulisporaceae</taxon>
        <taxon>Pendulispora</taxon>
    </lineage>
</organism>
<protein>
    <submittedName>
        <fullName evidence="1">Uncharacterized protein</fullName>
    </submittedName>
</protein>
<keyword evidence="2" id="KW-1185">Reference proteome</keyword>